<reference evidence="2 3" key="1">
    <citation type="submission" date="2018-04" db="EMBL/GenBank/DDBJ databases">
        <authorList>
            <person name="Cha J.-S."/>
        </authorList>
    </citation>
    <scope>NUCLEOTIDE SEQUENCE [LARGE SCALE GENOMIC DNA]</scope>
    <source>
        <strain evidence="2 3">LMG5095</strain>
    </source>
</reference>
<dbReference type="EMBL" id="CP028490">
    <property type="protein sequence ID" value="AVX25254.1"/>
    <property type="molecule type" value="Genomic_DNA"/>
</dbReference>
<dbReference type="InterPro" id="IPR000305">
    <property type="entry name" value="GIY-YIG_endonuc"/>
</dbReference>
<evidence type="ECO:0000259" key="1">
    <source>
        <dbReference type="PROSITE" id="PS50164"/>
    </source>
</evidence>
<feature type="domain" description="GIY-YIG" evidence="1">
    <location>
        <begin position="87"/>
        <end position="178"/>
    </location>
</feature>
<accession>A0AAD0IDL4</accession>
<evidence type="ECO:0000313" key="2">
    <source>
        <dbReference type="EMBL" id="AVX25254.1"/>
    </source>
</evidence>
<evidence type="ECO:0000313" key="3">
    <source>
        <dbReference type="Proteomes" id="UP000240475"/>
    </source>
</evidence>
<protein>
    <recommendedName>
        <fullName evidence="1">GIY-YIG domain-containing protein</fullName>
    </recommendedName>
</protein>
<gene>
    <name evidence="2" type="ORF">DA456_18590</name>
</gene>
<organism evidence="2 3">
    <name type="scientific">Pseudomonas syringae pv. atrofaciens</name>
    <dbReference type="NCBI Taxonomy" id="192087"/>
    <lineage>
        <taxon>Bacteria</taxon>
        <taxon>Pseudomonadati</taxon>
        <taxon>Pseudomonadota</taxon>
        <taxon>Gammaproteobacteria</taxon>
        <taxon>Pseudomonadales</taxon>
        <taxon>Pseudomonadaceae</taxon>
        <taxon>Pseudomonas</taxon>
        <taxon>Pseudomonas syringae</taxon>
    </lineage>
</organism>
<dbReference type="InterPro" id="IPR035901">
    <property type="entry name" value="GIY-YIG_endonuc_sf"/>
</dbReference>
<dbReference type="PROSITE" id="PS50164">
    <property type="entry name" value="GIY_YIG"/>
    <property type="match status" value="1"/>
</dbReference>
<dbReference type="AlphaFoldDB" id="A0AAD0IDL4"/>
<dbReference type="Proteomes" id="UP000240475">
    <property type="component" value="Chromosome"/>
</dbReference>
<proteinExistence type="predicted"/>
<dbReference type="Pfam" id="PF01541">
    <property type="entry name" value="GIY-YIG"/>
    <property type="match status" value="1"/>
</dbReference>
<dbReference type="CDD" id="cd00719">
    <property type="entry name" value="GIY-YIG_SF"/>
    <property type="match status" value="1"/>
</dbReference>
<name>A0AAD0IDL4_PSESX</name>
<sequence length="247" mass="27814">MIMDREAIEHAKALKRTLQTAIDSGEITSNESLLSRAAEYGLTVTRNGRDYAGFRCESGKRLRVHFNYGNHHPRKPKEPKPHRPPLSGTWIYALTAYSNDGDRKACYIGQSVNLRKRFKDHVACRRAGYSSSALIVWAAVQNVEIRVTVLSWVVGDQRVRTSFEGYWIRLAILAGFETPDVHRWGNLPATDNPVGQPDTWPSSDIVTASIPLTLAAKEKLFLRPLFSNREAPPAETARQLDLNLIFD</sequence>
<dbReference type="SUPFAM" id="SSF82771">
    <property type="entry name" value="GIY-YIG endonuclease"/>
    <property type="match status" value="1"/>
</dbReference>